<dbReference type="Proteomes" id="UP000001949">
    <property type="component" value="Unassembled WGS sequence"/>
</dbReference>
<dbReference type="PANTHER" id="PTHR45800:SF11">
    <property type="entry name" value="PHOSPHATIDYLINOSITOL 3-KINASE-RELATED PROTEIN KINASE"/>
    <property type="match status" value="1"/>
</dbReference>
<sequence>MSSGCIRISQQNYYSTHNALVASVDDQSVRFVLHELEGTRHGALRIFPFYDIQVFLHHSFYFTSYTILLMIKRLLIKKLSLPMSTRVKDLRILYKGQELPNYRTMDCYINNSKRDDKLYWCLKQSPQGSGIRPLGMKMNMRMQELFNEVAISMKNNIKPKLTLDGTGGTYEISNLSGKCVGIFKPCDEEAFTPYNPRGYTGTMNQQGFRPGVLSGEGATREVAAYLLDATYKNFANVPTTIMVEIAHQSLNNSNTNNLTNNYLSFNSNAITDNSIGRLGSFGGTGSVNALKWKIGSLQEFVVSRGTSGNYNYNFFSVEDVHKIAILDIRLLNLDRNDCNILVTSSQTTNSTSTENPYPNTYPNSPYPNTYPNSPYPNAYGNTYGNTYGEQITHAVEGTRMASETPARTGNIENKKDEKYKLVPIDHGLILPDIIDICDLDWVWYHWPQCKVPFSAQELELIFSFNVDKDIELLRKYLHIREECLRTIKVTTKFLQIAASMNLNLFQIATIIVRHDIDVPSELEIIITKAIEQAYKMSDNTSIISRNRLGNIIDLMENTINPIITGEHTEPTVQPVAPNDTEDDSTHADLDTSELPSSTFFHYPSQTDTDHRDTDNTGDNTNRYTDNTGDNRGDNSMRDVDMDKIRTKSTIRRIRKSTVSNNTWTISDSGGHPILIEWDEKFNNLFFKILEEMLVGNVQRLHPNWNTYPSNGNQRHIHQNTTLPFKTIWFN</sequence>
<dbReference type="InterPro" id="IPR044571">
    <property type="entry name" value="P4KG1-8"/>
</dbReference>
<feature type="compositionally biased region" description="Basic and acidic residues" evidence="6">
    <location>
        <begin position="628"/>
        <end position="637"/>
    </location>
</feature>
<comment type="similarity">
    <text evidence="1">Belongs to the PI3/PI4-kinase family. Type II PI4K subfamily.</text>
</comment>
<proteinExistence type="inferred from homology"/>
<dbReference type="OMA" id="TMDCYIN"/>
<dbReference type="GO" id="GO:0016301">
    <property type="term" value="F:kinase activity"/>
    <property type="evidence" value="ECO:0007669"/>
    <property type="project" value="UniProtKB-KW"/>
</dbReference>
<keyword evidence="5" id="KW-0067">ATP-binding</keyword>
<comment type="caution">
    <text evidence="8">The sequence shown here is derived from an EMBL/GenBank/DDBJ whole genome shotgun (WGS) entry which is preliminary data.</text>
</comment>
<keyword evidence="2" id="KW-0808">Transferase</keyword>
<dbReference type="KEGG" id="tpv:TP04_0571"/>
<feature type="compositionally biased region" description="Polar residues" evidence="6">
    <location>
        <begin position="593"/>
        <end position="606"/>
    </location>
</feature>
<evidence type="ECO:0000256" key="6">
    <source>
        <dbReference type="SAM" id="MobiDB-lite"/>
    </source>
</evidence>
<keyword evidence="4" id="KW-0418">Kinase</keyword>
<keyword evidence="9" id="KW-1185">Reference proteome</keyword>
<evidence type="ECO:0000259" key="7">
    <source>
        <dbReference type="Pfam" id="PF00454"/>
    </source>
</evidence>
<feature type="compositionally biased region" description="Polar residues" evidence="6">
    <location>
        <begin position="616"/>
        <end position="627"/>
    </location>
</feature>
<feature type="region of interest" description="Disordered" evidence="6">
    <location>
        <begin position="564"/>
        <end position="637"/>
    </location>
</feature>
<keyword evidence="3" id="KW-0547">Nucleotide-binding</keyword>
<dbReference type="Pfam" id="PF00454">
    <property type="entry name" value="PI3_PI4_kinase"/>
    <property type="match status" value="1"/>
</dbReference>
<protein>
    <recommendedName>
        <fullName evidence="7">PI3K/PI4K catalytic domain-containing protein</fullName>
    </recommendedName>
</protein>
<dbReference type="GeneID" id="3500758"/>
<evidence type="ECO:0000256" key="5">
    <source>
        <dbReference type="ARBA" id="ARBA00022840"/>
    </source>
</evidence>
<feature type="domain" description="PI3K/PI4K catalytic" evidence="7">
    <location>
        <begin position="179"/>
        <end position="506"/>
    </location>
</feature>
<dbReference type="EMBL" id="AAGK01000004">
    <property type="protein sequence ID" value="EAN31923.1"/>
    <property type="molecule type" value="Genomic_DNA"/>
</dbReference>
<evidence type="ECO:0000256" key="3">
    <source>
        <dbReference type="ARBA" id="ARBA00022741"/>
    </source>
</evidence>
<evidence type="ECO:0000313" key="8">
    <source>
        <dbReference type="EMBL" id="EAN31923.1"/>
    </source>
</evidence>
<gene>
    <name evidence="8" type="ordered locus">TP04_0571</name>
</gene>
<name>Q4N206_THEPA</name>
<evidence type="ECO:0000313" key="9">
    <source>
        <dbReference type="Proteomes" id="UP000001949"/>
    </source>
</evidence>
<dbReference type="AlphaFoldDB" id="Q4N206"/>
<reference evidence="8 9" key="1">
    <citation type="journal article" date="2005" name="Science">
        <title>Genome sequence of Theileria parva, a bovine pathogen that transforms lymphocytes.</title>
        <authorList>
            <person name="Gardner M.J."/>
            <person name="Bishop R."/>
            <person name="Shah T."/>
            <person name="de Villiers E.P."/>
            <person name="Carlton J.M."/>
            <person name="Hall N."/>
            <person name="Ren Q."/>
            <person name="Paulsen I.T."/>
            <person name="Pain A."/>
            <person name="Berriman M."/>
            <person name="Wilson R.J.M."/>
            <person name="Sato S."/>
            <person name="Ralph S.A."/>
            <person name="Mann D.J."/>
            <person name="Xiong Z."/>
            <person name="Shallom S.J."/>
            <person name="Weidman J."/>
            <person name="Jiang L."/>
            <person name="Lynn J."/>
            <person name="Weaver B."/>
            <person name="Shoaibi A."/>
            <person name="Domingo A.R."/>
            <person name="Wasawo D."/>
            <person name="Crabtree J."/>
            <person name="Wortman J.R."/>
            <person name="Haas B."/>
            <person name="Angiuoli S.V."/>
            <person name="Creasy T.H."/>
            <person name="Lu C."/>
            <person name="Suh B."/>
            <person name="Silva J.C."/>
            <person name="Utterback T.R."/>
            <person name="Feldblyum T.V."/>
            <person name="Pertea M."/>
            <person name="Allen J."/>
            <person name="Nierman W.C."/>
            <person name="Taracha E.L.N."/>
            <person name="Salzberg S.L."/>
            <person name="White O.R."/>
            <person name="Fitzhugh H.A."/>
            <person name="Morzaria S."/>
            <person name="Venter J.C."/>
            <person name="Fraser C.M."/>
            <person name="Nene V."/>
        </authorList>
    </citation>
    <scope>NUCLEOTIDE SEQUENCE [LARGE SCALE GENOMIC DNA]</scope>
    <source>
        <strain evidence="8 9">Muguga</strain>
    </source>
</reference>
<dbReference type="GO" id="GO:0005524">
    <property type="term" value="F:ATP binding"/>
    <property type="evidence" value="ECO:0007669"/>
    <property type="project" value="UniProtKB-KW"/>
</dbReference>
<dbReference type="VEuPathDB" id="PiroplasmaDB:TpMuguga_04g00571"/>
<dbReference type="eggNOG" id="KOG2381">
    <property type="taxonomic scope" value="Eukaryota"/>
</dbReference>
<dbReference type="STRING" id="5875.Q4N206"/>
<accession>Q4N206</accession>
<evidence type="ECO:0000256" key="2">
    <source>
        <dbReference type="ARBA" id="ARBA00022679"/>
    </source>
</evidence>
<evidence type="ECO:0000256" key="1">
    <source>
        <dbReference type="ARBA" id="ARBA00008941"/>
    </source>
</evidence>
<evidence type="ECO:0000256" key="4">
    <source>
        <dbReference type="ARBA" id="ARBA00022777"/>
    </source>
</evidence>
<dbReference type="PANTHER" id="PTHR45800">
    <property type="entry name" value="PHOSPHATIDYLINOSITOL 4-KINASE GAMMA"/>
    <property type="match status" value="1"/>
</dbReference>
<dbReference type="InterPro" id="IPR000403">
    <property type="entry name" value="PI3/4_kinase_cat_dom"/>
</dbReference>
<dbReference type="InParanoid" id="Q4N206"/>
<organism evidence="8 9">
    <name type="scientific">Theileria parva</name>
    <name type="common">East coast fever infection agent</name>
    <dbReference type="NCBI Taxonomy" id="5875"/>
    <lineage>
        <taxon>Eukaryota</taxon>
        <taxon>Sar</taxon>
        <taxon>Alveolata</taxon>
        <taxon>Apicomplexa</taxon>
        <taxon>Aconoidasida</taxon>
        <taxon>Piroplasmida</taxon>
        <taxon>Theileriidae</taxon>
        <taxon>Theileria</taxon>
    </lineage>
</organism>